<reference evidence="2 3" key="1">
    <citation type="journal article" date="2016" name="Nat. Commun.">
        <title>Thousands of microbial genomes shed light on interconnected biogeochemical processes in an aquifer system.</title>
        <authorList>
            <person name="Anantharaman K."/>
            <person name="Brown C.T."/>
            <person name="Hug L.A."/>
            <person name="Sharon I."/>
            <person name="Castelle C.J."/>
            <person name="Probst A.J."/>
            <person name="Thomas B.C."/>
            <person name="Singh A."/>
            <person name="Wilkins M.J."/>
            <person name="Karaoz U."/>
            <person name="Brodie E.L."/>
            <person name="Williams K.H."/>
            <person name="Hubbard S.S."/>
            <person name="Banfield J.F."/>
        </authorList>
    </citation>
    <scope>NUCLEOTIDE SEQUENCE [LARGE SCALE GENOMIC DNA]</scope>
    <source>
        <strain evidence="3">RIFCSPLOWO2_12_FULL_64_10</strain>
    </source>
</reference>
<protein>
    <recommendedName>
        <fullName evidence="1">Polymerase nucleotidyl transferase domain-containing protein</fullName>
    </recommendedName>
</protein>
<evidence type="ECO:0000313" key="2">
    <source>
        <dbReference type="EMBL" id="OGG56310.1"/>
    </source>
</evidence>
<dbReference type="CDD" id="cd05403">
    <property type="entry name" value="NT_KNTase_like"/>
    <property type="match status" value="1"/>
</dbReference>
<dbReference type="PANTHER" id="PTHR37030">
    <property type="entry name" value="NUCLEOTIDYLTRANSFERASE"/>
    <property type="match status" value="1"/>
</dbReference>
<dbReference type="GO" id="GO:0016779">
    <property type="term" value="F:nucleotidyltransferase activity"/>
    <property type="evidence" value="ECO:0007669"/>
    <property type="project" value="InterPro"/>
</dbReference>
<dbReference type="Proteomes" id="UP000178606">
    <property type="component" value="Unassembled WGS sequence"/>
</dbReference>
<dbReference type="AlphaFoldDB" id="A0A1F6D4Q3"/>
<name>A0A1F6D4Q3_HANXR</name>
<dbReference type="InterPro" id="IPR043519">
    <property type="entry name" value="NT_sf"/>
</dbReference>
<gene>
    <name evidence="2" type="ORF">A3F84_11145</name>
</gene>
<feature type="domain" description="Polymerase nucleotidyl transferase" evidence="1">
    <location>
        <begin position="20"/>
        <end position="90"/>
    </location>
</feature>
<dbReference type="Pfam" id="PF01909">
    <property type="entry name" value="NTP_transf_2"/>
    <property type="match status" value="1"/>
</dbReference>
<organism evidence="2 3">
    <name type="scientific">Handelsmanbacteria sp. (strain RIFCSPLOWO2_12_FULL_64_10)</name>
    <dbReference type="NCBI Taxonomy" id="1817868"/>
    <lineage>
        <taxon>Bacteria</taxon>
        <taxon>Candidatus Handelsmaniibacteriota</taxon>
    </lineage>
</organism>
<dbReference type="PANTHER" id="PTHR37030:SF1">
    <property type="entry name" value="NUCLEOTIDYLTRANSFERASE"/>
    <property type="match status" value="1"/>
</dbReference>
<dbReference type="Gene3D" id="3.30.460.10">
    <property type="entry name" value="Beta Polymerase, domain 2"/>
    <property type="match status" value="1"/>
</dbReference>
<evidence type="ECO:0000259" key="1">
    <source>
        <dbReference type="Pfam" id="PF01909"/>
    </source>
</evidence>
<accession>A0A1F6D4Q3</accession>
<evidence type="ECO:0000313" key="3">
    <source>
        <dbReference type="Proteomes" id="UP000178606"/>
    </source>
</evidence>
<proteinExistence type="predicted"/>
<dbReference type="EMBL" id="MFKF01000036">
    <property type="protein sequence ID" value="OGG56310.1"/>
    <property type="molecule type" value="Genomic_DNA"/>
</dbReference>
<sequence length="115" mass="12730">MNAVLSEVAATTQEKIQEMVRRIVEGFDPEKVILFGSHARGSAGPDSDVDLLVIKRVVGSRRRERLKIRAALRGVGLAKDVVLATPEEVEKHRNLVGTIIHPALQEGKILYERPL</sequence>
<dbReference type="SUPFAM" id="SSF81301">
    <property type="entry name" value="Nucleotidyltransferase"/>
    <property type="match status" value="1"/>
</dbReference>
<dbReference type="InterPro" id="IPR002934">
    <property type="entry name" value="Polymerase_NTP_transf_dom"/>
</dbReference>
<comment type="caution">
    <text evidence="2">The sequence shown here is derived from an EMBL/GenBank/DDBJ whole genome shotgun (WGS) entry which is preliminary data.</text>
</comment>